<evidence type="ECO:0000313" key="1">
    <source>
        <dbReference type="EMBL" id="GAH07388.1"/>
    </source>
</evidence>
<accession>X1EFD6</accession>
<comment type="caution">
    <text evidence="1">The sequence shown here is derived from an EMBL/GenBank/DDBJ whole genome shotgun (WGS) entry which is preliminary data.</text>
</comment>
<feature type="non-terminal residue" evidence="1">
    <location>
        <position position="31"/>
    </location>
</feature>
<organism evidence="1">
    <name type="scientific">marine sediment metagenome</name>
    <dbReference type="NCBI Taxonomy" id="412755"/>
    <lineage>
        <taxon>unclassified sequences</taxon>
        <taxon>metagenomes</taxon>
        <taxon>ecological metagenomes</taxon>
    </lineage>
</organism>
<dbReference type="AlphaFoldDB" id="X1EFD6"/>
<dbReference type="EMBL" id="BART01032098">
    <property type="protein sequence ID" value="GAH07388.1"/>
    <property type="molecule type" value="Genomic_DNA"/>
</dbReference>
<protein>
    <submittedName>
        <fullName evidence="1">Uncharacterized protein</fullName>
    </submittedName>
</protein>
<proteinExistence type="predicted"/>
<gene>
    <name evidence="1" type="ORF">S01H4_55589</name>
</gene>
<name>X1EFD6_9ZZZZ</name>
<sequence length="31" mass="3340">MRELLKGARIAVKTCMGVRLGESVLVVTDPP</sequence>
<reference evidence="1" key="1">
    <citation type="journal article" date="2014" name="Front. Microbiol.">
        <title>High frequency of phylogenetically diverse reductive dehalogenase-homologous genes in deep subseafloor sedimentary metagenomes.</title>
        <authorList>
            <person name="Kawai M."/>
            <person name="Futagami T."/>
            <person name="Toyoda A."/>
            <person name="Takaki Y."/>
            <person name="Nishi S."/>
            <person name="Hori S."/>
            <person name="Arai W."/>
            <person name="Tsubouchi T."/>
            <person name="Morono Y."/>
            <person name="Uchiyama I."/>
            <person name="Ito T."/>
            <person name="Fujiyama A."/>
            <person name="Inagaki F."/>
            <person name="Takami H."/>
        </authorList>
    </citation>
    <scope>NUCLEOTIDE SEQUENCE</scope>
    <source>
        <strain evidence="1">Expedition CK06-06</strain>
    </source>
</reference>